<organism evidence="7 8">
    <name type="scientific">Cloacibacillus porcorum</name>
    <dbReference type="NCBI Taxonomy" id="1197717"/>
    <lineage>
        <taxon>Bacteria</taxon>
        <taxon>Thermotogati</taxon>
        <taxon>Synergistota</taxon>
        <taxon>Synergistia</taxon>
        <taxon>Synergistales</taxon>
        <taxon>Synergistaceae</taxon>
        <taxon>Cloacibacillus</taxon>
    </lineage>
</organism>
<accession>A0A1B2I5S1</accession>
<dbReference type="InterPro" id="IPR014721">
    <property type="entry name" value="Ribsml_uS5_D2-typ_fold_subgr"/>
</dbReference>
<keyword evidence="8" id="KW-1185">Reference proteome</keyword>
<dbReference type="GO" id="GO:0016887">
    <property type="term" value="F:ATP hydrolysis activity"/>
    <property type="evidence" value="ECO:0007669"/>
    <property type="project" value="InterPro"/>
</dbReference>
<dbReference type="Pfam" id="PF13589">
    <property type="entry name" value="HATPase_c_3"/>
    <property type="match status" value="1"/>
</dbReference>
<keyword evidence="2 4" id="KW-0227">DNA damage</keyword>
<dbReference type="InterPro" id="IPR014790">
    <property type="entry name" value="MutL_C"/>
</dbReference>
<dbReference type="SUPFAM" id="SSF118116">
    <property type="entry name" value="DNA mismatch repair protein MutL"/>
    <property type="match status" value="1"/>
</dbReference>
<dbReference type="NCBIfam" id="TIGR00585">
    <property type="entry name" value="mutl"/>
    <property type="match status" value="1"/>
</dbReference>
<dbReference type="Gene3D" id="3.30.230.10">
    <property type="match status" value="1"/>
</dbReference>
<dbReference type="InterPro" id="IPR020568">
    <property type="entry name" value="Ribosomal_Su5_D2-typ_SF"/>
</dbReference>
<evidence type="ECO:0000259" key="5">
    <source>
        <dbReference type="SMART" id="SM00853"/>
    </source>
</evidence>
<protein>
    <recommendedName>
        <fullName evidence="4">DNA mismatch repair protein MutL</fullName>
    </recommendedName>
</protein>
<gene>
    <name evidence="4" type="primary">mutL</name>
    <name evidence="7" type="ORF">BED41_09630</name>
</gene>
<dbReference type="InterPro" id="IPR042121">
    <property type="entry name" value="MutL_C_regsub"/>
</dbReference>
<evidence type="ECO:0000256" key="2">
    <source>
        <dbReference type="ARBA" id="ARBA00022763"/>
    </source>
</evidence>
<evidence type="ECO:0000313" key="8">
    <source>
        <dbReference type="Proteomes" id="UP000093044"/>
    </source>
</evidence>
<dbReference type="GO" id="GO:0006298">
    <property type="term" value="P:mismatch repair"/>
    <property type="evidence" value="ECO:0007669"/>
    <property type="project" value="UniProtKB-UniRule"/>
</dbReference>
<evidence type="ECO:0000256" key="1">
    <source>
        <dbReference type="ARBA" id="ARBA00006082"/>
    </source>
</evidence>
<dbReference type="PANTHER" id="PTHR10073:SF12">
    <property type="entry name" value="DNA MISMATCH REPAIR PROTEIN MLH1"/>
    <property type="match status" value="1"/>
</dbReference>
<dbReference type="GO" id="GO:0030983">
    <property type="term" value="F:mismatched DNA binding"/>
    <property type="evidence" value="ECO:0007669"/>
    <property type="project" value="InterPro"/>
</dbReference>
<evidence type="ECO:0000313" key="7">
    <source>
        <dbReference type="EMBL" id="ANZ45304.1"/>
    </source>
</evidence>
<comment type="function">
    <text evidence="4">This protein is involved in the repair of mismatches in DNA. It is required for dam-dependent methyl-directed DNA mismatch repair. May act as a 'molecular matchmaker', a protein that promotes the formation of a stable complex between two or more DNA-binding proteins in an ATP-dependent manner without itself being part of a final effector complex.</text>
</comment>
<dbReference type="HAMAP" id="MF_00149">
    <property type="entry name" value="DNA_mis_repair"/>
    <property type="match status" value="1"/>
</dbReference>
<dbReference type="STRING" id="1197717.BED41_09630"/>
<dbReference type="GO" id="GO:0032300">
    <property type="term" value="C:mismatch repair complex"/>
    <property type="evidence" value="ECO:0007669"/>
    <property type="project" value="InterPro"/>
</dbReference>
<name>A0A1B2I5S1_9BACT</name>
<dbReference type="InterPro" id="IPR037198">
    <property type="entry name" value="MutL_C_sf"/>
</dbReference>
<dbReference type="SMART" id="SM00853">
    <property type="entry name" value="MutL_C"/>
    <property type="match status" value="1"/>
</dbReference>
<dbReference type="InterPro" id="IPR042120">
    <property type="entry name" value="MutL_C_dimsub"/>
</dbReference>
<evidence type="ECO:0000259" key="6">
    <source>
        <dbReference type="SMART" id="SM01340"/>
    </source>
</evidence>
<dbReference type="OrthoDB" id="9763467at2"/>
<dbReference type="SMART" id="SM01340">
    <property type="entry name" value="DNA_mis_repair"/>
    <property type="match status" value="1"/>
</dbReference>
<dbReference type="SUPFAM" id="SSF54211">
    <property type="entry name" value="Ribosomal protein S5 domain 2-like"/>
    <property type="match status" value="1"/>
</dbReference>
<dbReference type="SUPFAM" id="SSF55874">
    <property type="entry name" value="ATPase domain of HSP90 chaperone/DNA topoisomerase II/histidine kinase"/>
    <property type="match status" value="1"/>
</dbReference>
<dbReference type="Gene3D" id="3.30.565.10">
    <property type="entry name" value="Histidine kinase-like ATPase, C-terminal domain"/>
    <property type="match status" value="1"/>
</dbReference>
<reference evidence="7" key="1">
    <citation type="submission" date="2016-08" db="EMBL/GenBank/DDBJ databases">
        <title>Complete genome of Cloacibacillus porcorum.</title>
        <authorList>
            <person name="Looft T."/>
            <person name="Bayles D.O."/>
            <person name="Alt D.P."/>
        </authorList>
    </citation>
    <scope>NUCLEOTIDE SEQUENCE [LARGE SCALE GENOMIC DNA]</scope>
    <source>
        <strain evidence="7">CL-84</strain>
    </source>
</reference>
<dbReference type="Gene3D" id="3.30.1370.100">
    <property type="entry name" value="MutL, C-terminal domain, regulatory subdomain"/>
    <property type="match status" value="1"/>
</dbReference>
<dbReference type="InterPro" id="IPR002099">
    <property type="entry name" value="MutL/Mlh/PMS"/>
</dbReference>
<dbReference type="InterPro" id="IPR038973">
    <property type="entry name" value="MutL/Mlh/Pms-like"/>
</dbReference>
<comment type="similarity">
    <text evidence="1 4">Belongs to the DNA mismatch repair MutL/HexB family.</text>
</comment>
<dbReference type="InterPro" id="IPR020667">
    <property type="entry name" value="DNA_mismatch_repair_MutL"/>
</dbReference>
<dbReference type="Pfam" id="PF01119">
    <property type="entry name" value="DNA_mis_repair"/>
    <property type="match status" value="1"/>
</dbReference>
<dbReference type="GO" id="GO:0140664">
    <property type="term" value="F:ATP-dependent DNA damage sensor activity"/>
    <property type="evidence" value="ECO:0007669"/>
    <property type="project" value="InterPro"/>
</dbReference>
<dbReference type="PANTHER" id="PTHR10073">
    <property type="entry name" value="DNA MISMATCH REPAIR PROTEIN MLH, PMS, MUTL"/>
    <property type="match status" value="1"/>
</dbReference>
<dbReference type="EMBL" id="CP016757">
    <property type="protein sequence ID" value="ANZ45304.1"/>
    <property type="molecule type" value="Genomic_DNA"/>
</dbReference>
<dbReference type="InterPro" id="IPR013507">
    <property type="entry name" value="DNA_mismatch_S5_2-like"/>
</dbReference>
<dbReference type="RefSeq" id="WP_066745337.1">
    <property type="nucleotide sequence ID" value="NZ_CP016757.1"/>
</dbReference>
<dbReference type="KEGG" id="cpor:BED41_09630"/>
<sequence length="581" mass="64844">MIKRLAPDISTRIAAGEVIERPSSVAKELIENSLDAGARTISIQTEQGGKSSFVIEDDGCGIPCAELPLALERYATSKITDIEDLERISTLGYRGEALASIAAVSRMEIRSKAAEAEAGGLIRCEAGEITLHTETPAKPGTRIQIDDLFFNLPARRKFLKTSSAELRRIVQIVNDYALIHPEVTFRLYEESKKILEYTGAACVEDTLLRRWGRQTKIYHSESQSGSLSARLWWNPIPDSRRVVIMLFVNGRRVQDAAIRAALSTADAAAYGEWLVLLDLPPQDVDVNIHPTKEEVRFRRSGEAFKIVYDNAKAIFAQRHSIAAPPLPPSAPDDFMTPPRTAFEAEALPAAPAAYSPNGWTFQKKGPWRAASPLSAGAATENIFTPAEEPPRAEEEFLFDKNYVGQSAEGFLIFDFPDALAVMDPHAAHERILFEEICESFKDNIATQWLTLPMEIPQAVAAEAALYEKELAALGFRTEGGRVTAVPAIKGKGHLSPIDMLRSALRGMETENDPVKRDREVWWRMARLACRDAVKLGRRFETEEALDLLRRLERCDTPYTCPHGRPTVFLIENKKLRDWFER</sequence>
<dbReference type="GeneID" id="83058107"/>
<evidence type="ECO:0000256" key="4">
    <source>
        <dbReference type="HAMAP-Rule" id="MF_00149"/>
    </source>
</evidence>
<dbReference type="GO" id="GO:0005524">
    <property type="term" value="F:ATP binding"/>
    <property type="evidence" value="ECO:0007669"/>
    <property type="project" value="InterPro"/>
</dbReference>
<feature type="domain" description="DNA mismatch repair protein S5" evidence="6">
    <location>
        <begin position="207"/>
        <end position="316"/>
    </location>
</feature>
<dbReference type="Pfam" id="PF08676">
    <property type="entry name" value="MutL_C"/>
    <property type="match status" value="1"/>
</dbReference>
<proteinExistence type="inferred from homology"/>
<evidence type="ECO:0000256" key="3">
    <source>
        <dbReference type="ARBA" id="ARBA00023204"/>
    </source>
</evidence>
<dbReference type="InterPro" id="IPR036890">
    <property type="entry name" value="HATPase_C_sf"/>
</dbReference>
<dbReference type="CDD" id="cd16926">
    <property type="entry name" value="HATPase_MutL-MLH-PMS-like"/>
    <property type="match status" value="1"/>
</dbReference>
<keyword evidence="3 4" id="KW-0234">DNA repair</keyword>
<dbReference type="Proteomes" id="UP000093044">
    <property type="component" value="Chromosome"/>
</dbReference>
<dbReference type="AlphaFoldDB" id="A0A1B2I5S1"/>
<feature type="domain" description="MutL C-terminal dimerisation" evidence="5">
    <location>
        <begin position="402"/>
        <end position="539"/>
    </location>
</feature>
<dbReference type="Gene3D" id="3.30.1540.20">
    <property type="entry name" value="MutL, C-terminal domain, dimerisation subdomain"/>
    <property type="match status" value="1"/>
</dbReference>
<dbReference type="FunFam" id="3.30.565.10:FF:000003">
    <property type="entry name" value="DNA mismatch repair endonuclease MutL"/>
    <property type="match status" value="1"/>
</dbReference>